<dbReference type="InterPro" id="IPR012338">
    <property type="entry name" value="Beta-lactam/transpept-like"/>
</dbReference>
<feature type="domain" description="Beta-lactamase-related" evidence="2">
    <location>
        <begin position="29"/>
        <end position="374"/>
    </location>
</feature>
<dbReference type="InterPro" id="IPR001466">
    <property type="entry name" value="Beta-lactam-related"/>
</dbReference>
<evidence type="ECO:0000256" key="1">
    <source>
        <dbReference type="SAM" id="MobiDB-lite"/>
    </source>
</evidence>
<dbReference type="Gene3D" id="3.40.710.10">
    <property type="entry name" value="DD-peptidase/beta-lactamase superfamily"/>
    <property type="match status" value="1"/>
</dbReference>
<proteinExistence type="predicted"/>
<dbReference type="RefSeq" id="WP_345376046.1">
    <property type="nucleotide sequence ID" value="NZ_BAABLM010000004.1"/>
</dbReference>
<sequence>MSAGSNGAAARSPSGTELDEAVRAAVAGVDRHFAERARDHHAPSASYGVFTRSGLVHTGSTGEVAGRAPTPDTIYRIASCTKSFTATALLALRDTGTLTLDDPITEYVPAFADDVLPTRDSPVPTLRMLLTMSAGFPTDDPWGDRQESLTDAGLDALLRRGLRFDSVPGTRFAYSNLGYALLGRVVTMASGKPYREVVEQSILAPLGLTSTTFTAPADASDRLAVGHRPVGDEWEPLPFSGPGAFSSIGGLFSTVTDLSRWARWLASAWSDDEAGAGDARPGTPAQAGGDLDGDLDGILSRSSRRELQQIARFVPALASQPTGYGFGLFAEQQPGLGPVVSHSGGYPGFSAHMRWHRATGVGIVAFENATYAQVAVAASTSLHALLHEIGAGPAVAVWPEVVAARARVEGLLAAAVDGSGVPDGLDDSALFSENVALDIPWSRRLVAWREAFSTVGAAAPAGQGAESARQGAEWRPAPAAVSSSPDAAPGDLPIDPAAGEESLAPSHLVWRLPGSRGRVRVELRLTPEATPRIQTLTVRAEPSA</sequence>
<dbReference type="InterPro" id="IPR050789">
    <property type="entry name" value="Diverse_Enzym_Activities"/>
</dbReference>
<dbReference type="PANTHER" id="PTHR43283">
    <property type="entry name" value="BETA-LACTAMASE-RELATED"/>
    <property type="match status" value="1"/>
</dbReference>
<keyword evidence="4" id="KW-1185">Reference proteome</keyword>
<dbReference type="EMBL" id="BAABLM010000004">
    <property type="protein sequence ID" value="GAA4677751.1"/>
    <property type="molecule type" value="Genomic_DNA"/>
</dbReference>
<comment type="caution">
    <text evidence="3">The sequence shown here is derived from an EMBL/GenBank/DDBJ whole genome shotgun (WGS) entry which is preliminary data.</text>
</comment>
<protein>
    <submittedName>
        <fullName evidence="3">Serine hydrolase domain-containing protein</fullName>
    </submittedName>
</protein>
<name>A0ABP8W1K9_9MICO</name>
<dbReference type="Pfam" id="PF00144">
    <property type="entry name" value="Beta-lactamase"/>
    <property type="match status" value="1"/>
</dbReference>
<evidence type="ECO:0000313" key="4">
    <source>
        <dbReference type="Proteomes" id="UP001501295"/>
    </source>
</evidence>
<evidence type="ECO:0000313" key="3">
    <source>
        <dbReference type="EMBL" id="GAA4677751.1"/>
    </source>
</evidence>
<keyword evidence="3" id="KW-0378">Hydrolase</keyword>
<accession>A0ABP8W1K9</accession>
<dbReference type="Proteomes" id="UP001501295">
    <property type="component" value="Unassembled WGS sequence"/>
</dbReference>
<dbReference type="SUPFAM" id="SSF56601">
    <property type="entry name" value="beta-lactamase/transpeptidase-like"/>
    <property type="match status" value="1"/>
</dbReference>
<dbReference type="GO" id="GO:0016787">
    <property type="term" value="F:hydrolase activity"/>
    <property type="evidence" value="ECO:0007669"/>
    <property type="project" value="UniProtKB-KW"/>
</dbReference>
<gene>
    <name evidence="3" type="ORF">GCM10025780_23250</name>
</gene>
<evidence type="ECO:0000259" key="2">
    <source>
        <dbReference type="Pfam" id="PF00144"/>
    </source>
</evidence>
<reference evidence="4" key="1">
    <citation type="journal article" date="2019" name="Int. J. Syst. Evol. Microbiol.">
        <title>The Global Catalogue of Microorganisms (GCM) 10K type strain sequencing project: providing services to taxonomists for standard genome sequencing and annotation.</title>
        <authorList>
            <consortium name="The Broad Institute Genomics Platform"/>
            <consortium name="The Broad Institute Genome Sequencing Center for Infectious Disease"/>
            <person name="Wu L."/>
            <person name="Ma J."/>
        </authorList>
    </citation>
    <scope>NUCLEOTIDE SEQUENCE [LARGE SCALE GENOMIC DNA]</scope>
    <source>
        <strain evidence="4">JCM 18956</strain>
    </source>
</reference>
<feature type="region of interest" description="Disordered" evidence="1">
    <location>
        <begin position="272"/>
        <end position="292"/>
    </location>
</feature>
<organism evidence="3 4">
    <name type="scientific">Frondihabitans cladoniiphilus</name>
    <dbReference type="NCBI Taxonomy" id="715785"/>
    <lineage>
        <taxon>Bacteria</taxon>
        <taxon>Bacillati</taxon>
        <taxon>Actinomycetota</taxon>
        <taxon>Actinomycetes</taxon>
        <taxon>Micrococcales</taxon>
        <taxon>Microbacteriaceae</taxon>
        <taxon>Frondihabitans</taxon>
    </lineage>
</organism>
<feature type="compositionally biased region" description="Low complexity" evidence="1">
    <location>
        <begin position="459"/>
        <end position="468"/>
    </location>
</feature>
<feature type="region of interest" description="Disordered" evidence="1">
    <location>
        <begin position="459"/>
        <end position="499"/>
    </location>
</feature>
<feature type="compositionally biased region" description="Low complexity" evidence="1">
    <location>
        <begin position="476"/>
        <end position="489"/>
    </location>
</feature>